<keyword evidence="10" id="KW-1185">Reference proteome</keyword>
<evidence type="ECO:0000313" key="9">
    <source>
        <dbReference type="EMBL" id="QSB04369.1"/>
    </source>
</evidence>
<sequence length="307" mass="33759">MNHGKYPFILSFLAIPVALYVWLVIIPFAQAFQISFTDWSGSTSEFNYIGFDNYVNLFKDEQLVMPAIRHTAIILVVLPLVTIVLGLFFAFMLNVGGKSRQGRISGVAGARFHKVVYFFPQVLSVAIIGILFQQVYAPETFGGLLTSTLSAVGLPAPPNGFLADKNFVLLSVISVLVWSAVGFYLVFFSSAMASIPQDLYEAAILDGASRIQTFFKITLPLLWESVQTAWIYLSIIALDVFVLVYIMTPERGGPDGASEVVGGVIWKYAFNHGEQAFASALGVVLFFAALSLAVIALRVGRRERIEY</sequence>
<dbReference type="SUPFAM" id="SSF161098">
    <property type="entry name" value="MetI-like"/>
    <property type="match status" value="1"/>
</dbReference>
<evidence type="ECO:0000256" key="7">
    <source>
        <dbReference type="RuleBase" id="RU363032"/>
    </source>
</evidence>
<evidence type="ECO:0000259" key="8">
    <source>
        <dbReference type="PROSITE" id="PS50928"/>
    </source>
</evidence>
<feature type="transmembrane region" description="Helical" evidence="7">
    <location>
        <begin position="167"/>
        <end position="187"/>
    </location>
</feature>
<dbReference type="PANTHER" id="PTHR30193:SF41">
    <property type="entry name" value="DIACETYLCHITOBIOSE UPTAKE SYSTEM PERMEASE PROTEIN NGCF"/>
    <property type="match status" value="1"/>
</dbReference>
<feature type="transmembrane region" description="Helical" evidence="7">
    <location>
        <begin position="115"/>
        <end position="136"/>
    </location>
</feature>
<comment type="similarity">
    <text evidence="7">Belongs to the binding-protein-dependent transport system permease family.</text>
</comment>
<dbReference type="RefSeq" id="WP_213170366.1">
    <property type="nucleotide sequence ID" value="NZ_CP070496.1"/>
</dbReference>
<protein>
    <submittedName>
        <fullName evidence="9">Sugar ABC transporter permease</fullName>
    </submittedName>
</protein>
<feature type="transmembrane region" description="Helical" evidence="7">
    <location>
        <begin position="276"/>
        <end position="297"/>
    </location>
</feature>
<keyword evidence="5 7" id="KW-1133">Transmembrane helix</keyword>
<evidence type="ECO:0000256" key="4">
    <source>
        <dbReference type="ARBA" id="ARBA00022692"/>
    </source>
</evidence>
<accession>A0A895XLS5</accession>
<dbReference type="EMBL" id="CP070496">
    <property type="protein sequence ID" value="QSB04369.1"/>
    <property type="molecule type" value="Genomic_DNA"/>
</dbReference>
<feature type="transmembrane region" description="Helical" evidence="7">
    <location>
        <begin position="7"/>
        <end position="29"/>
    </location>
</feature>
<dbReference type="PANTHER" id="PTHR30193">
    <property type="entry name" value="ABC TRANSPORTER PERMEASE PROTEIN"/>
    <property type="match status" value="1"/>
</dbReference>
<evidence type="ECO:0000313" key="10">
    <source>
        <dbReference type="Proteomes" id="UP000662939"/>
    </source>
</evidence>
<evidence type="ECO:0000256" key="1">
    <source>
        <dbReference type="ARBA" id="ARBA00004651"/>
    </source>
</evidence>
<dbReference type="PROSITE" id="PS50928">
    <property type="entry name" value="ABC_TM1"/>
    <property type="match status" value="1"/>
</dbReference>
<dbReference type="Proteomes" id="UP000662939">
    <property type="component" value="Chromosome"/>
</dbReference>
<dbReference type="InterPro" id="IPR051393">
    <property type="entry name" value="ABC_transporter_permease"/>
</dbReference>
<proteinExistence type="inferred from homology"/>
<evidence type="ECO:0000256" key="5">
    <source>
        <dbReference type="ARBA" id="ARBA00022989"/>
    </source>
</evidence>
<dbReference type="GO" id="GO:0005886">
    <property type="term" value="C:plasma membrane"/>
    <property type="evidence" value="ECO:0007669"/>
    <property type="project" value="UniProtKB-SubCell"/>
</dbReference>
<organism evidence="9 10">
    <name type="scientific">Natronoglycomyces albus</name>
    <dbReference type="NCBI Taxonomy" id="2811108"/>
    <lineage>
        <taxon>Bacteria</taxon>
        <taxon>Bacillati</taxon>
        <taxon>Actinomycetota</taxon>
        <taxon>Actinomycetes</taxon>
        <taxon>Glycomycetales</taxon>
        <taxon>Glycomycetaceae</taxon>
        <taxon>Natronoglycomyces</taxon>
    </lineage>
</organism>
<dbReference type="InterPro" id="IPR035906">
    <property type="entry name" value="MetI-like_sf"/>
</dbReference>
<reference evidence="9" key="1">
    <citation type="submission" date="2021-02" db="EMBL/GenBank/DDBJ databases">
        <title>Natronoglycomyces albus gen. nov., sp. nov, a haloalkaliphilic actinobacterium from a soda solonchak soil.</title>
        <authorList>
            <person name="Sorokin D.Y."/>
            <person name="Khijniak T.V."/>
            <person name="Zakharycheva A.P."/>
            <person name="Boueva O.V."/>
            <person name="Ariskina E.V."/>
            <person name="Hahnke R.L."/>
            <person name="Bunk B."/>
            <person name="Sproer C."/>
            <person name="Schumann P."/>
            <person name="Evtushenko L.I."/>
            <person name="Kublanov I.V."/>
        </authorList>
    </citation>
    <scope>NUCLEOTIDE SEQUENCE</scope>
    <source>
        <strain evidence="9">DSM 106290</strain>
    </source>
</reference>
<feature type="transmembrane region" description="Helical" evidence="7">
    <location>
        <begin position="72"/>
        <end position="95"/>
    </location>
</feature>
<name>A0A895XLS5_9ACTN</name>
<dbReference type="Gene3D" id="1.10.3720.10">
    <property type="entry name" value="MetI-like"/>
    <property type="match status" value="1"/>
</dbReference>
<evidence type="ECO:0000256" key="3">
    <source>
        <dbReference type="ARBA" id="ARBA00022475"/>
    </source>
</evidence>
<dbReference type="AlphaFoldDB" id="A0A895XLS5"/>
<dbReference type="GO" id="GO:0055085">
    <property type="term" value="P:transmembrane transport"/>
    <property type="evidence" value="ECO:0007669"/>
    <property type="project" value="InterPro"/>
</dbReference>
<keyword evidence="3" id="KW-1003">Cell membrane</keyword>
<feature type="transmembrane region" description="Helical" evidence="7">
    <location>
        <begin position="229"/>
        <end position="248"/>
    </location>
</feature>
<gene>
    <name evidence="9" type="ORF">JQS30_11245</name>
</gene>
<keyword evidence="6 7" id="KW-0472">Membrane</keyword>
<dbReference type="KEGG" id="nav:JQS30_11245"/>
<keyword evidence="4 7" id="KW-0812">Transmembrane</keyword>
<dbReference type="CDD" id="cd06261">
    <property type="entry name" value="TM_PBP2"/>
    <property type="match status" value="1"/>
</dbReference>
<comment type="subcellular location">
    <subcellularLocation>
        <location evidence="1 7">Cell membrane</location>
        <topology evidence="1 7">Multi-pass membrane protein</topology>
    </subcellularLocation>
</comment>
<dbReference type="Pfam" id="PF00528">
    <property type="entry name" value="BPD_transp_1"/>
    <property type="match status" value="1"/>
</dbReference>
<dbReference type="InterPro" id="IPR000515">
    <property type="entry name" value="MetI-like"/>
</dbReference>
<keyword evidence="2 7" id="KW-0813">Transport</keyword>
<feature type="domain" description="ABC transmembrane type-1" evidence="8">
    <location>
        <begin position="68"/>
        <end position="296"/>
    </location>
</feature>
<evidence type="ECO:0000256" key="2">
    <source>
        <dbReference type="ARBA" id="ARBA00022448"/>
    </source>
</evidence>
<evidence type="ECO:0000256" key="6">
    <source>
        <dbReference type="ARBA" id="ARBA00023136"/>
    </source>
</evidence>